<dbReference type="AlphaFoldDB" id="A0AA39UKQ1"/>
<dbReference type="Proteomes" id="UP001175228">
    <property type="component" value="Unassembled WGS sequence"/>
</dbReference>
<sequence>MSFHTQVGNNDGEAPERGWAVSNGVAASTCEMGPGHRREKLDQHFGDYNWQKNISQGNSLLRKLKDAIPKASEHADRFERFTKSLPQQDVAKWTEMPARLNQRHLQEELTAMLDKTEAAMHLQLAQEDAQDELAGLNGDEFHTTSPKDMISQGIQLEASQIAQLNKELGLHSTDLQRAQVLEKSNHLCRRIESWFVVQEVHMPAVQGLRIRDNQGNGPSLPAYSLPLYLPSLILPVHTCEKVLTRAECRLRIAQGYDLLHTIRSQLLALSKAYKDGDTNTLTQKEHLKCHKITRDLNACITQAKQYYREVRKGLLVLSEVLGEWSWQAQLRILEDSDVRGISDDEVGISEGNCTMSWIWYSVHLGDVPGGVEECLHIEWCKACAQAHWWREECKLLSVEMGRVKCTLNYEANLWLSRASSTPSGGTLVKGGEGVPAYAKCQANQWLALGETDDTPAADDEDVFGIVK</sequence>
<reference evidence="1" key="1">
    <citation type="submission" date="2023-06" db="EMBL/GenBank/DDBJ databases">
        <authorList>
            <consortium name="Lawrence Berkeley National Laboratory"/>
            <person name="Ahrendt S."/>
            <person name="Sahu N."/>
            <person name="Indic B."/>
            <person name="Wong-Bajracharya J."/>
            <person name="Merenyi Z."/>
            <person name="Ke H.-M."/>
            <person name="Monk M."/>
            <person name="Kocsube S."/>
            <person name="Drula E."/>
            <person name="Lipzen A."/>
            <person name="Balint B."/>
            <person name="Henrissat B."/>
            <person name="Andreopoulos B."/>
            <person name="Martin F.M."/>
            <person name="Harder C.B."/>
            <person name="Rigling D."/>
            <person name="Ford K.L."/>
            <person name="Foster G.D."/>
            <person name="Pangilinan J."/>
            <person name="Papanicolaou A."/>
            <person name="Barry K."/>
            <person name="LaButti K."/>
            <person name="Viragh M."/>
            <person name="Koriabine M."/>
            <person name="Yan M."/>
            <person name="Riley R."/>
            <person name="Champramary S."/>
            <person name="Plett K.L."/>
            <person name="Tsai I.J."/>
            <person name="Slot J."/>
            <person name="Sipos G."/>
            <person name="Plett J."/>
            <person name="Nagy L.G."/>
            <person name="Grigoriev I.V."/>
        </authorList>
    </citation>
    <scope>NUCLEOTIDE SEQUENCE</scope>
    <source>
        <strain evidence="1">HWK02</strain>
    </source>
</reference>
<accession>A0AA39UKQ1</accession>
<proteinExistence type="predicted"/>
<evidence type="ECO:0000313" key="2">
    <source>
        <dbReference type="Proteomes" id="UP001175228"/>
    </source>
</evidence>
<dbReference type="EMBL" id="JAUEPU010000032">
    <property type="protein sequence ID" value="KAK0491908.1"/>
    <property type="molecule type" value="Genomic_DNA"/>
</dbReference>
<keyword evidence="2" id="KW-1185">Reference proteome</keyword>
<evidence type="ECO:0000313" key="1">
    <source>
        <dbReference type="EMBL" id="KAK0491908.1"/>
    </source>
</evidence>
<name>A0AA39UKQ1_9AGAR</name>
<organism evidence="1 2">
    <name type="scientific">Armillaria luteobubalina</name>
    <dbReference type="NCBI Taxonomy" id="153913"/>
    <lineage>
        <taxon>Eukaryota</taxon>
        <taxon>Fungi</taxon>
        <taxon>Dikarya</taxon>
        <taxon>Basidiomycota</taxon>
        <taxon>Agaricomycotina</taxon>
        <taxon>Agaricomycetes</taxon>
        <taxon>Agaricomycetidae</taxon>
        <taxon>Agaricales</taxon>
        <taxon>Marasmiineae</taxon>
        <taxon>Physalacriaceae</taxon>
        <taxon>Armillaria</taxon>
    </lineage>
</organism>
<gene>
    <name evidence="1" type="ORF">EDD18DRAFT_1465666</name>
</gene>
<dbReference type="InterPro" id="IPR040521">
    <property type="entry name" value="KDZ"/>
</dbReference>
<comment type="caution">
    <text evidence="1">The sequence shown here is derived from an EMBL/GenBank/DDBJ whole genome shotgun (WGS) entry which is preliminary data.</text>
</comment>
<dbReference type="Pfam" id="PF18758">
    <property type="entry name" value="KDZ"/>
    <property type="match status" value="1"/>
</dbReference>
<protein>
    <submittedName>
        <fullName evidence="1">Uncharacterized protein</fullName>
    </submittedName>
</protein>